<keyword evidence="2" id="KW-1133">Transmembrane helix</keyword>
<keyword evidence="4" id="KW-1185">Reference proteome</keyword>
<dbReference type="Proteomes" id="UP001362999">
    <property type="component" value="Unassembled WGS sequence"/>
</dbReference>
<keyword evidence="2" id="KW-0812">Transmembrane</keyword>
<reference evidence="3 4" key="1">
    <citation type="journal article" date="2024" name="J Genomics">
        <title>Draft genome sequencing and assembly of Favolaschia claudopus CIRM-BRFM 2984 isolated from oak limbs.</title>
        <authorList>
            <person name="Navarro D."/>
            <person name="Drula E."/>
            <person name="Chaduli D."/>
            <person name="Cazenave R."/>
            <person name="Ahrendt S."/>
            <person name="Wang J."/>
            <person name="Lipzen A."/>
            <person name="Daum C."/>
            <person name="Barry K."/>
            <person name="Grigoriev I.V."/>
            <person name="Favel A."/>
            <person name="Rosso M.N."/>
            <person name="Martin F."/>
        </authorList>
    </citation>
    <scope>NUCLEOTIDE SEQUENCE [LARGE SCALE GENOMIC DNA]</scope>
    <source>
        <strain evidence="3 4">CIRM-BRFM 2984</strain>
    </source>
</reference>
<gene>
    <name evidence="3" type="ORF">R3P38DRAFT_2890918</name>
</gene>
<feature type="region of interest" description="Disordered" evidence="1">
    <location>
        <begin position="399"/>
        <end position="465"/>
    </location>
</feature>
<evidence type="ECO:0008006" key="5">
    <source>
        <dbReference type="Google" id="ProtNLM"/>
    </source>
</evidence>
<feature type="compositionally biased region" description="Pro residues" evidence="1">
    <location>
        <begin position="440"/>
        <end position="457"/>
    </location>
</feature>
<name>A0AAW0CV48_9AGAR</name>
<feature type="compositionally biased region" description="Low complexity" evidence="1">
    <location>
        <begin position="185"/>
        <end position="202"/>
    </location>
</feature>
<evidence type="ECO:0000313" key="4">
    <source>
        <dbReference type="Proteomes" id="UP001362999"/>
    </source>
</evidence>
<evidence type="ECO:0000256" key="1">
    <source>
        <dbReference type="SAM" id="MobiDB-lite"/>
    </source>
</evidence>
<feature type="compositionally biased region" description="Low complexity" evidence="1">
    <location>
        <begin position="417"/>
        <end position="439"/>
    </location>
</feature>
<evidence type="ECO:0000256" key="2">
    <source>
        <dbReference type="SAM" id="Phobius"/>
    </source>
</evidence>
<feature type="region of interest" description="Disordered" evidence="1">
    <location>
        <begin position="293"/>
        <end position="364"/>
    </location>
</feature>
<accession>A0AAW0CV48</accession>
<comment type="caution">
    <text evidence="3">The sequence shown here is derived from an EMBL/GenBank/DDBJ whole genome shotgun (WGS) entry which is preliminary data.</text>
</comment>
<protein>
    <recommendedName>
        <fullName evidence="5">Proteophosphoglycan ppg4</fullName>
    </recommendedName>
</protein>
<proteinExistence type="predicted"/>
<feature type="compositionally biased region" description="Basic and acidic residues" evidence="1">
    <location>
        <begin position="298"/>
        <end position="308"/>
    </location>
</feature>
<feature type="compositionally biased region" description="Low complexity" evidence="1">
    <location>
        <begin position="163"/>
        <end position="177"/>
    </location>
</feature>
<dbReference type="EMBL" id="JAWWNJ010000013">
    <property type="protein sequence ID" value="KAK7042513.1"/>
    <property type="molecule type" value="Genomic_DNA"/>
</dbReference>
<organism evidence="3 4">
    <name type="scientific">Favolaschia claudopus</name>
    <dbReference type="NCBI Taxonomy" id="2862362"/>
    <lineage>
        <taxon>Eukaryota</taxon>
        <taxon>Fungi</taxon>
        <taxon>Dikarya</taxon>
        <taxon>Basidiomycota</taxon>
        <taxon>Agaricomycotina</taxon>
        <taxon>Agaricomycetes</taxon>
        <taxon>Agaricomycetidae</taxon>
        <taxon>Agaricales</taxon>
        <taxon>Marasmiineae</taxon>
        <taxon>Mycenaceae</taxon>
        <taxon>Favolaschia</taxon>
    </lineage>
</organism>
<evidence type="ECO:0000313" key="3">
    <source>
        <dbReference type="EMBL" id="KAK7042513.1"/>
    </source>
</evidence>
<feature type="compositionally biased region" description="Polar residues" evidence="1">
    <location>
        <begin position="400"/>
        <end position="416"/>
    </location>
</feature>
<keyword evidence="2" id="KW-0472">Membrane</keyword>
<feature type="region of interest" description="Disordered" evidence="1">
    <location>
        <begin position="92"/>
        <end position="202"/>
    </location>
</feature>
<feature type="transmembrane region" description="Helical" evidence="2">
    <location>
        <begin position="209"/>
        <end position="232"/>
    </location>
</feature>
<dbReference type="AlphaFoldDB" id="A0AAW0CV48"/>
<feature type="compositionally biased region" description="Polar residues" evidence="1">
    <location>
        <begin position="97"/>
        <end position="135"/>
    </location>
</feature>
<feature type="compositionally biased region" description="Low complexity" evidence="1">
    <location>
        <begin position="145"/>
        <end position="156"/>
    </location>
</feature>
<feature type="compositionally biased region" description="Low complexity" evidence="1">
    <location>
        <begin position="325"/>
        <end position="363"/>
    </location>
</feature>
<sequence>MSVFQSELDLTLASVSTSAFASASESASASVRRVPIYGNAIPALSSSPEASSQRILTSTSIGIVLGPFSPAGSAAPAIPTFSSSASLSTSTGFSRPNAHSVQGLSSDSESTHATVTFSGSTISRSPATDSSNAVSFSVRPGTGPGSSSIGSSVVPGFAPPNPSSSSSSTAPGDPTGSFAPTGSGSTVPAFVTPSTSSSSSRTFAHNTGAIVGVTLAAVAVTFVGVLLALCLCRRRRDSQTVQKSWISPPLIQRDDELPDAYSPVTRRQSRRRSGHADFVRPVSIQSLPDLGGAAYDGMHNDEHEHYDTDTWGAVPAAPTPPPPAASSSHSPPLPISDDPLAPEFYALPPSTAAPSSSTPNAAPVISAKGFMRRLRRSGRPSMASRGLLTTLAPVAEANTPVPSMSEFSRPPTQSSMGSGAAAALTATLPPSPVSSGGKPSPKPSPPLAAPATNPIPRPNYSLPWIHRTRSTSNTSAAPEMAEVHAGDGYANGNASWAI</sequence>